<reference evidence="4 5" key="1">
    <citation type="submission" date="2020-04" db="EMBL/GenBank/DDBJ databases">
        <title>Description of novel Gluconacetobacter.</title>
        <authorList>
            <person name="Sombolestani A."/>
        </authorList>
    </citation>
    <scope>NUCLEOTIDE SEQUENCE [LARGE SCALE GENOMIC DNA]</scope>
    <source>
        <strain evidence="3 4">LMG 1728</strain>
        <strain evidence="2 5">LMG 1731</strain>
    </source>
</reference>
<dbReference type="Pfam" id="PF00583">
    <property type="entry name" value="Acetyltransf_1"/>
    <property type="match status" value="1"/>
</dbReference>
<dbReference type="SUPFAM" id="SSF55729">
    <property type="entry name" value="Acyl-CoA N-acyltransferases (Nat)"/>
    <property type="match status" value="1"/>
</dbReference>
<dbReference type="EMBL" id="JABEQO010000030">
    <property type="protein sequence ID" value="MBB2166369.1"/>
    <property type="molecule type" value="Genomic_DNA"/>
</dbReference>
<dbReference type="InterPro" id="IPR016181">
    <property type="entry name" value="Acyl_CoA_acyltransferase"/>
</dbReference>
<gene>
    <name evidence="3" type="ORF">HLH25_17895</name>
    <name evidence="2" type="ORF">HLH26_17915</name>
</gene>
<dbReference type="EMBL" id="JABEQN010000030">
    <property type="protein sequence ID" value="MBB2195465.1"/>
    <property type="molecule type" value="Genomic_DNA"/>
</dbReference>
<evidence type="ECO:0000313" key="4">
    <source>
        <dbReference type="Proteomes" id="UP000540490"/>
    </source>
</evidence>
<keyword evidence="2" id="KW-0808">Transferase</keyword>
<sequence>MLPLDKSIDLPESYSIQDAVPGVEEYLRLRRVSGLAPRTAPAAEAGLPNSLFSVCVRQGAHVVGMGRVIGDGALFLHIVDVAVDPHHQGQGLGKAIVAALMRHIARTVPAETYVSLMANGEAFHLYEQFGFAAVTPEARGMALWVKGPS</sequence>
<evidence type="ECO:0000313" key="2">
    <source>
        <dbReference type="EMBL" id="MBB2166369.1"/>
    </source>
</evidence>
<dbReference type="CDD" id="cd04301">
    <property type="entry name" value="NAT_SF"/>
    <property type="match status" value="1"/>
</dbReference>
<evidence type="ECO:0000259" key="1">
    <source>
        <dbReference type="PROSITE" id="PS51186"/>
    </source>
</evidence>
<name>A0A7W4IP60_9PROT</name>
<evidence type="ECO:0000313" key="3">
    <source>
        <dbReference type="EMBL" id="MBB2195465.1"/>
    </source>
</evidence>
<dbReference type="GO" id="GO:0016747">
    <property type="term" value="F:acyltransferase activity, transferring groups other than amino-acyl groups"/>
    <property type="evidence" value="ECO:0007669"/>
    <property type="project" value="InterPro"/>
</dbReference>
<keyword evidence="4" id="KW-1185">Reference proteome</keyword>
<dbReference type="Proteomes" id="UP000540490">
    <property type="component" value="Unassembled WGS sequence"/>
</dbReference>
<organism evidence="2 5">
    <name type="scientific">Gluconacetobacter dulcium</name>
    <dbReference type="NCBI Taxonomy" id="2729096"/>
    <lineage>
        <taxon>Bacteria</taxon>
        <taxon>Pseudomonadati</taxon>
        <taxon>Pseudomonadota</taxon>
        <taxon>Alphaproteobacteria</taxon>
        <taxon>Acetobacterales</taxon>
        <taxon>Acetobacteraceae</taxon>
        <taxon>Gluconacetobacter</taxon>
    </lineage>
</organism>
<dbReference type="InterPro" id="IPR053144">
    <property type="entry name" value="Acetyltransferase_Butenolide"/>
</dbReference>
<feature type="domain" description="N-acetyltransferase" evidence="1">
    <location>
        <begin position="1"/>
        <end position="146"/>
    </location>
</feature>
<dbReference type="Proteomes" id="UP000561077">
    <property type="component" value="Unassembled WGS sequence"/>
</dbReference>
<accession>A0A7W4IP60</accession>
<dbReference type="AlphaFoldDB" id="A0A7W4IP60"/>
<dbReference type="RefSeq" id="WP_182975361.1">
    <property type="nucleotide sequence ID" value="NZ_JABEQN010000030.1"/>
</dbReference>
<comment type="caution">
    <text evidence="2">The sequence shown here is derived from an EMBL/GenBank/DDBJ whole genome shotgun (WGS) entry which is preliminary data.</text>
</comment>
<dbReference type="PANTHER" id="PTHR43233:SF1">
    <property type="entry name" value="FAMILY N-ACETYLTRANSFERASE, PUTATIVE (AFU_ORTHOLOGUE AFUA_6G03350)-RELATED"/>
    <property type="match status" value="1"/>
</dbReference>
<dbReference type="PROSITE" id="PS51186">
    <property type="entry name" value="GNAT"/>
    <property type="match status" value="1"/>
</dbReference>
<evidence type="ECO:0000313" key="5">
    <source>
        <dbReference type="Proteomes" id="UP000561077"/>
    </source>
</evidence>
<dbReference type="Gene3D" id="3.40.630.30">
    <property type="match status" value="1"/>
</dbReference>
<dbReference type="InterPro" id="IPR000182">
    <property type="entry name" value="GNAT_dom"/>
</dbReference>
<dbReference type="PANTHER" id="PTHR43233">
    <property type="entry name" value="FAMILY N-ACETYLTRANSFERASE, PUTATIVE (AFU_ORTHOLOGUE AFUA_6G03350)-RELATED"/>
    <property type="match status" value="1"/>
</dbReference>
<proteinExistence type="predicted"/>
<protein>
    <submittedName>
        <fullName evidence="2">GNAT family N-acetyltransferase</fullName>
    </submittedName>
</protein>